<dbReference type="PANTHER" id="PTHR43179">
    <property type="entry name" value="RHAMNOSYLTRANSFERASE WBBL"/>
    <property type="match status" value="1"/>
</dbReference>
<dbReference type="InterPro" id="IPR029044">
    <property type="entry name" value="Nucleotide-diphossugar_trans"/>
</dbReference>
<dbReference type="OrthoDB" id="3180470at2"/>
<reference evidence="6 7" key="1">
    <citation type="submission" date="2019-08" db="EMBL/GenBank/DDBJ databases">
        <title>Agrococcus lahaulensis sp. nov., isolated from a cold desert of the Indian Himalayas.</title>
        <authorList>
            <person name="Qu J.H."/>
        </authorList>
    </citation>
    <scope>NUCLEOTIDE SEQUENCE [LARGE SCALE GENOMIC DNA]</scope>
    <source>
        <strain evidence="6 7">NS18</strain>
    </source>
</reference>
<comment type="similarity">
    <text evidence="2">Belongs to the glycosyltransferase 2 family.</text>
</comment>
<dbReference type="RefSeq" id="WP_146356813.1">
    <property type="nucleotide sequence ID" value="NZ_VOIR01000014.1"/>
</dbReference>
<dbReference type="InterPro" id="IPR001173">
    <property type="entry name" value="Glyco_trans_2-like"/>
</dbReference>
<evidence type="ECO:0000256" key="3">
    <source>
        <dbReference type="ARBA" id="ARBA00022676"/>
    </source>
</evidence>
<keyword evidence="4 6" id="KW-0808">Transferase</keyword>
<sequence>MTVQRVRGRLEQAEAAAPRARHAAPLGRPVLTVAILTFRRPEQLRANLQAVSLRVREALEAVEPRILVVDNDPAGSARPVVDAVRRDAEASHGIRIAYAHEPRPGIPAARNRALDESAGSRLLAFIDDDEIPQPGWLTALVDVWRESEADAVMGRVVAQLPEGVEPWVASSEFFHRASRETGTLLPAAATGNLLLDLRSVRRAGLRFDESLGLTGGEDTIFTRLLVRAGGRIVWCQESVTLDPVVPERTTRDWVRRRAFAHGNTLQHTRERLAPTPALRVRARLGGLAGGPARIVLGAARHAWGVCTRDPVRQQRGESQVRRGWGVLTAAMGHRFEEYRRREAER</sequence>
<organism evidence="6 7">
    <name type="scientific">Agrococcus sediminis</name>
    <dbReference type="NCBI Taxonomy" id="2599924"/>
    <lineage>
        <taxon>Bacteria</taxon>
        <taxon>Bacillati</taxon>
        <taxon>Actinomycetota</taxon>
        <taxon>Actinomycetes</taxon>
        <taxon>Micrococcales</taxon>
        <taxon>Microbacteriaceae</taxon>
        <taxon>Agrococcus</taxon>
    </lineage>
</organism>
<dbReference type="SUPFAM" id="SSF53448">
    <property type="entry name" value="Nucleotide-diphospho-sugar transferases"/>
    <property type="match status" value="1"/>
</dbReference>
<dbReference type="EMBL" id="VOIR01000014">
    <property type="protein sequence ID" value="KAA6433033.1"/>
    <property type="molecule type" value="Genomic_DNA"/>
</dbReference>
<keyword evidence="3" id="KW-0328">Glycosyltransferase</keyword>
<keyword evidence="7" id="KW-1185">Reference proteome</keyword>
<dbReference type="PANTHER" id="PTHR43179:SF12">
    <property type="entry name" value="GALACTOFURANOSYLTRANSFERASE GLFT2"/>
    <property type="match status" value="1"/>
</dbReference>
<name>A0A5M8QDD5_9MICO</name>
<accession>A0A5M8QDD5</accession>
<proteinExistence type="inferred from homology"/>
<gene>
    <name evidence="6" type="ORF">FQ330_08740</name>
</gene>
<protein>
    <submittedName>
        <fullName evidence="6">Glycosyltransferase family 2 protein</fullName>
    </submittedName>
</protein>
<feature type="domain" description="Glycosyltransferase 2-like" evidence="5">
    <location>
        <begin position="33"/>
        <end position="179"/>
    </location>
</feature>
<evidence type="ECO:0000313" key="7">
    <source>
        <dbReference type="Proteomes" id="UP000323221"/>
    </source>
</evidence>
<comment type="pathway">
    <text evidence="1">Cell wall biogenesis; cell wall polysaccharide biosynthesis.</text>
</comment>
<evidence type="ECO:0000259" key="5">
    <source>
        <dbReference type="Pfam" id="PF00535"/>
    </source>
</evidence>
<comment type="caution">
    <text evidence="6">The sequence shown here is derived from an EMBL/GenBank/DDBJ whole genome shotgun (WGS) entry which is preliminary data.</text>
</comment>
<dbReference type="Pfam" id="PF00535">
    <property type="entry name" value="Glycos_transf_2"/>
    <property type="match status" value="1"/>
</dbReference>
<evidence type="ECO:0000256" key="4">
    <source>
        <dbReference type="ARBA" id="ARBA00022679"/>
    </source>
</evidence>
<dbReference type="AlphaFoldDB" id="A0A5M8QDD5"/>
<dbReference type="GO" id="GO:0016757">
    <property type="term" value="F:glycosyltransferase activity"/>
    <property type="evidence" value="ECO:0007669"/>
    <property type="project" value="UniProtKB-KW"/>
</dbReference>
<evidence type="ECO:0000313" key="6">
    <source>
        <dbReference type="EMBL" id="KAA6433033.1"/>
    </source>
</evidence>
<evidence type="ECO:0000256" key="2">
    <source>
        <dbReference type="ARBA" id="ARBA00006739"/>
    </source>
</evidence>
<dbReference type="Gene3D" id="3.90.550.10">
    <property type="entry name" value="Spore Coat Polysaccharide Biosynthesis Protein SpsA, Chain A"/>
    <property type="match status" value="1"/>
</dbReference>
<dbReference type="CDD" id="cd00761">
    <property type="entry name" value="Glyco_tranf_GTA_type"/>
    <property type="match status" value="1"/>
</dbReference>
<dbReference type="Proteomes" id="UP000323221">
    <property type="component" value="Unassembled WGS sequence"/>
</dbReference>
<evidence type="ECO:0000256" key="1">
    <source>
        <dbReference type="ARBA" id="ARBA00004776"/>
    </source>
</evidence>